<comment type="caution">
    <text evidence="1">The sequence shown here is derived from an EMBL/GenBank/DDBJ whole genome shotgun (WGS) entry which is preliminary data.</text>
</comment>
<dbReference type="SUPFAM" id="SSF53756">
    <property type="entry name" value="UDP-Glycosyltransferase/glycogen phosphorylase"/>
    <property type="match status" value="1"/>
</dbReference>
<dbReference type="RefSeq" id="WP_186837275.1">
    <property type="nucleotide sequence ID" value="NZ_JACOPD010000009.1"/>
</dbReference>
<organism evidence="1 2">
    <name type="scientific">Lachnospira hominis</name>
    <name type="common">ex Liu et al. 2021</name>
    <dbReference type="NCBI Taxonomy" id="2763051"/>
    <lineage>
        <taxon>Bacteria</taxon>
        <taxon>Bacillati</taxon>
        <taxon>Bacillota</taxon>
        <taxon>Clostridia</taxon>
        <taxon>Lachnospirales</taxon>
        <taxon>Lachnospiraceae</taxon>
        <taxon>Lachnospira</taxon>
    </lineage>
</organism>
<sequence>MKVVEVNYTDLPGRIFNGYDLHLELNKRGIYATQNVLHKLSNTGTVYEIIKDTLVQMQLEEYEKINQISHLIYPNAAIFERMKNVKEADLIHYHIIHNHMFSLYDYELLMNSHRSIWTLHDPWILTGDCIYPLTCDKWKSGCENCINTDGYGYAAKPDNTHFMWEMKKELLKSINPHIVVSCGFMKEYIQNSPLTKHFKQIHTIPFGVKLDDKEKKKGEDKDFFSIDKKDIVIGFRAEEGSIKGGKYICDALRNLNIEGHITIITVGSAKMPDDIHRKYNVIELGWVNDDILMKRFWNVVDVFIMPSLAESFGLMAIEAMAQRCSVVCFKNTTVEEITEAPECGVAADYASASSLKQKLVDLIQNKDEIIYRGNLGRKIVESKYRFDMYVDRHIELYKKVMMEK</sequence>
<evidence type="ECO:0000313" key="1">
    <source>
        <dbReference type="EMBL" id="MBC5681609.1"/>
    </source>
</evidence>
<name>A0ABR7G2E7_9FIRM</name>
<evidence type="ECO:0000313" key="2">
    <source>
        <dbReference type="Proteomes" id="UP000628463"/>
    </source>
</evidence>
<protein>
    <submittedName>
        <fullName evidence="1">Glycosyltransferase</fullName>
    </submittedName>
</protein>
<accession>A0ABR7G2E7</accession>
<dbReference type="Proteomes" id="UP000628463">
    <property type="component" value="Unassembled WGS sequence"/>
</dbReference>
<dbReference type="Gene3D" id="3.40.50.2000">
    <property type="entry name" value="Glycogen Phosphorylase B"/>
    <property type="match status" value="2"/>
</dbReference>
<proteinExistence type="predicted"/>
<dbReference type="PANTHER" id="PTHR12526">
    <property type="entry name" value="GLYCOSYLTRANSFERASE"/>
    <property type="match status" value="1"/>
</dbReference>
<reference evidence="1 2" key="1">
    <citation type="submission" date="2020-08" db="EMBL/GenBank/DDBJ databases">
        <title>Genome public.</title>
        <authorList>
            <person name="Liu C."/>
            <person name="Sun Q."/>
        </authorList>
    </citation>
    <scope>NUCLEOTIDE SEQUENCE [LARGE SCALE GENOMIC DNA]</scope>
    <source>
        <strain evidence="1 2">NSJ-43</strain>
    </source>
</reference>
<dbReference type="EMBL" id="JACOPD010000009">
    <property type="protein sequence ID" value="MBC5681609.1"/>
    <property type="molecule type" value="Genomic_DNA"/>
</dbReference>
<gene>
    <name evidence="1" type="ORF">H8S01_11665</name>
</gene>
<keyword evidence="2" id="KW-1185">Reference proteome</keyword>
<dbReference type="Pfam" id="PF13692">
    <property type="entry name" value="Glyco_trans_1_4"/>
    <property type="match status" value="1"/>
</dbReference>